<accession>A0A5S9HXF8</accession>
<dbReference type="Proteomes" id="UP000422648">
    <property type="component" value="Segment"/>
</dbReference>
<evidence type="ECO:0000313" key="1">
    <source>
        <dbReference type="EMBL" id="BBI90696.1"/>
    </source>
</evidence>
<dbReference type="RefSeq" id="YP_009873988.1">
    <property type="nucleotide sequence ID" value="NC_049340.1"/>
</dbReference>
<protein>
    <submittedName>
        <fullName evidence="1">Uncharacterized protein</fullName>
    </submittedName>
</protein>
<dbReference type="EMBL" id="AP019524">
    <property type="protein sequence ID" value="BBI90696.1"/>
    <property type="molecule type" value="Genomic_DNA"/>
</dbReference>
<organism evidence="1 2">
    <name type="scientific">Tenacibaculum phage PTm1</name>
    <dbReference type="NCBI Taxonomy" id="2547425"/>
    <lineage>
        <taxon>Viruses</taxon>
        <taxon>Duplodnaviria</taxon>
        <taxon>Heunggongvirae</taxon>
        <taxon>Uroviricota</taxon>
        <taxon>Caudoviricetes</taxon>
        <taxon>Shirahamavirus</taxon>
        <taxon>Shirahamavirus PTm1</taxon>
    </lineage>
</organism>
<keyword evidence="2" id="KW-1185">Reference proteome</keyword>
<proteinExistence type="predicted"/>
<reference evidence="1 2" key="1">
    <citation type="journal article" date="2019" name="Arch. Virol.">
        <title>A novel jumbo Tenacibaculum maritimum lytic phage with head-fiber-like appendages.</title>
        <authorList>
            <person name="Kawato Y."/>
            <person name="Istiqomah I."/>
            <person name="Gaafar A.Y."/>
            <person name="Hanaoka M."/>
            <person name="Ishimaru K."/>
            <person name="Yasuike M."/>
            <person name="Nishiki I."/>
            <person name="Nakamura Y."/>
            <person name="Fujiwara A."/>
            <person name="Nakai T."/>
        </authorList>
    </citation>
    <scope>NUCLEOTIDE SEQUENCE [LARGE SCALE GENOMIC DNA]</scope>
    <source>
        <strain evidence="1 2">PTm1</strain>
    </source>
</reference>
<dbReference type="GeneID" id="55803109"/>
<sequence length="54" mass="6141">MKKFDIKVLVVFIACLVSLAFMNHDAEPINRYQKQVVKEVVKPVPADLVDICPK</sequence>
<name>A0A5S9HXF8_9CAUD</name>
<dbReference type="KEGG" id="vg:55803109"/>
<evidence type="ECO:0000313" key="2">
    <source>
        <dbReference type="Proteomes" id="UP000422648"/>
    </source>
</evidence>